<feature type="binding site" evidence="13">
    <location>
        <position position="834"/>
    </location>
    <ligand>
        <name>ATP</name>
        <dbReference type="ChEBI" id="CHEBI:30616"/>
    </ligand>
</feature>
<feature type="compositionally biased region" description="Polar residues" evidence="16">
    <location>
        <begin position="1209"/>
        <end position="1218"/>
    </location>
</feature>
<dbReference type="InterPro" id="IPR036412">
    <property type="entry name" value="HAD-like_sf"/>
</dbReference>
<proteinExistence type="inferred from homology"/>
<feature type="binding site" evidence="14">
    <location>
        <position position="354"/>
    </location>
    <ligand>
        <name>Mg(2+)</name>
        <dbReference type="ChEBI" id="CHEBI:18420"/>
    </ligand>
</feature>
<evidence type="ECO:0000313" key="20">
    <source>
        <dbReference type="Proteomes" id="UP000018050"/>
    </source>
</evidence>
<dbReference type="PANTHER" id="PTHR24092:SF150">
    <property type="entry name" value="PHOSPHOLIPID-TRANSPORTING ATPASE"/>
    <property type="match status" value="1"/>
</dbReference>
<feature type="active site" description="4-aspartylphosphate intermediate" evidence="12">
    <location>
        <position position="354"/>
    </location>
</feature>
<dbReference type="InterPro" id="IPR044492">
    <property type="entry name" value="P_typ_ATPase_HD_dom"/>
</dbReference>
<feature type="binding site" evidence="13">
    <location>
        <position position="577"/>
    </location>
    <ligand>
        <name>ATP</name>
        <dbReference type="ChEBI" id="CHEBI:30616"/>
    </ligand>
</feature>
<feature type="binding site" evidence="13">
    <location>
        <position position="506"/>
    </location>
    <ligand>
        <name>ATP</name>
        <dbReference type="ChEBI" id="CHEBI:30616"/>
    </ligand>
</feature>
<evidence type="ECO:0000256" key="10">
    <source>
        <dbReference type="ARBA" id="ARBA00023136"/>
    </source>
</evidence>
<dbReference type="SUPFAM" id="SSF81660">
    <property type="entry name" value="Metal cation-transporting ATPase, ATP-binding domain N"/>
    <property type="match status" value="1"/>
</dbReference>
<dbReference type="InterPro" id="IPR023298">
    <property type="entry name" value="ATPase_P-typ_TM_dom_sf"/>
</dbReference>
<feature type="domain" description="P-type ATPase C-terminal" evidence="18">
    <location>
        <begin position="857"/>
        <end position="1040"/>
    </location>
</feature>
<dbReference type="InterPro" id="IPR032631">
    <property type="entry name" value="P-type_ATPase_N"/>
</dbReference>
<dbReference type="GO" id="GO:0045332">
    <property type="term" value="P:phospholipid translocation"/>
    <property type="evidence" value="ECO:0007669"/>
    <property type="project" value="TreeGrafter"/>
</dbReference>
<feature type="transmembrane region" description="Helical" evidence="15">
    <location>
        <begin position="970"/>
        <end position="995"/>
    </location>
</feature>
<dbReference type="OMA" id="QALRCGR"/>
<dbReference type="SFLD" id="SFLDF00027">
    <property type="entry name" value="p-type_atpase"/>
    <property type="match status" value="1"/>
</dbReference>
<dbReference type="GO" id="GO:0000287">
    <property type="term" value="F:magnesium ion binding"/>
    <property type="evidence" value="ECO:0007669"/>
    <property type="project" value="UniProtKB-UniRule"/>
</dbReference>
<dbReference type="GO" id="GO:0005886">
    <property type="term" value="C:plasma membrane"/>
    <property type="evidence" value="ECO:0007669"/>
    <property type="project" value="TreeGrafter"/>
</dbReference>
<keyword evidence="5 13" id="KW-0547">Nucleotide-binding</keyword>
<protein>
    <recommendedName>
        <fullName evidence="15">Phospholipid-transporting ATPase</fullName>
        <ecNumber evidence="15">7.6.2.1</ecNumber>
    </recommendedName>
</protein>
<dbReference type="AlphaFoldDB" id="U6GLC3"/>
<comment type="catalytic activity">
    <reaction evidence="11 15">
        <text>ATP + H2O + phospholipidSide 1 = ADP + phosphate + phospholipidSide 2.</text>
        <dbReference type="EC" id="7.6.2.1"/>
    </reaction>
</comment>
<dbReference type="SUPFAM" id="SSF56784">
    <property type="entry name" value="HAD-like"/>
    <property type="match status" value="1"/>
</dbReference>
<evidence type="ECO:0000256" key="11">
    <source>
        <dbReference type="ARBA" id="ARBA00034036"/>
    </source>
</evidence>
<keyword evidence="20" id="KW-1185">Reference proteome</keyword>
<dbReference type="RefSeq" id="XP_013250478.1">
    <property type="nucleotide sequence ID" value="XM_013395024.1"/>
</dbReference>
<dbReference type="InterPro" id="IPR001757">
    <property type="entry name" value="P_typ_ATPase"/>
</dbReference>
<dbReference type="InterPro" id="IPR008250">
    <property type="entry name" value="ATPase_P-typ_transduc_dom_A_sf"/>
</dbReference>
<dbReference type="InterPro" id="IPR023299">
    <property type="entry name" value="ATPase_P-typ_cyto_dom_N"/>
</dbReference>
<feature type="region of interest" description="Disordered" evidence="16">
    <location>
        <begin position="528"/>
        <end position="564"/>
    </location>
</feature>
<evidence type="ECO:0000256" key="5">
    <source>
        <dbReference type="ARBA" id="ARBA00022741"/>
    </source>
</evidence>
<sequence length="1243" mass="138146">MGNVWGRKKINPEDDWIVHLNARQTQESCSNEVVTSKYTLWNFVPKNLWEQFQKTSNVYFIVICALQCIPAISTTNGTPTLALPLAVVVTVNACKDAYEDIQRHQSDRLENHQMTHTLPRNAAEAAEVSLKKRQQQQKAAAAAAAAASGSSIRESNISEEDNDRDALLQQQQQQQQRHNRHHHNQQDQQQQQQQQQQEEDEDESEGFASCGLIKRRWRDLRLGDLVVCKKNEAFAADLLLLGSSDPKGLAFIETSSLDGETNLKLKQTASGMSNLLPLHLPAAVAAAKMLQGRLVTQQPSRDIGFVSFFTWMVLTCNMVPISLVVQMGELQQGAWPRTSDLNEELGQVGYLFSDKTGTLTKNFMEFRKCCIKGFCYGRGLTDIRRQVLHRLGKPLPPEPPPIPGEPQTPHVQISDARLREHLLDATNPLHAHAVRFFFHLAVNHSVICETAEDGGATYGASSPDEGALVYAAHHFGISFLGRHSEGLFVSVLGRKTSVRVLCSIEFTSRRKRSSILVHVGFEDEEEEANATATAAANSAPAAAPGATNNNNNNSSNNNSSSSRSLGGLKGKILLLTKGADTVILPLLKHVGPVEEEMIAAMSDYARDGLRTLCIAQREIQKEAFIQWFKLYEEAENTTVDRQKKLEEVAELLEKDLELQGITGLEDKLQEDVGMTIEKLRQAGIKVWMLTGDKVETAVNIAVATSLLSEGMQRICYIWEELQQNREKLVNKLHQDLRMIARQRRQQQQQQQQQGGSNSSSSNSRNKQQTIQTNYAETYQRALIVDGDALAVLLEPDISLQFAAICTECKTGAVVSLLKKLTGEVTLAIGDGANDCNMIQAADVGVGLRGEEGMQAFNTSDYGLSQFRYLQPLLLAHGRWNYRRISRLVLYMFYKNLVLVLPMFFYGAFSLFSSQKFYFELLYQMYNVVFTAIPITLYGIFDQDVDKRLSLVYPQLYRCGPQEYYLNFNVFLRWVATGLWHAAVVFAVPLVAFGFYSVPTLEGQPFDLWMTGMLVFALNMIVVNIKVLLETSYLNCIEYLKLYGLEAHSNAAAAQQQQQQQRGDIFEAAAAAAAAAADAAKNRPREVSVSFMPEPSSITSSVAAAGAAADEEAGAAADDDALASCDWDKGAFSPRYYSGYAYSEADPAFIQMLHSDDREKNNKNQFNNNSLDPKRAAKGAHRRRHIASSSSSNRSISSNSSYRGRHKNSSSKPINTSSNILFPYPKHQLFSVSSEANSEISGSY</sequence>
<dbReference type="InterPro" id="IPR018303">
    <property type="entry name" value="ATPase_P-typ_P_site"/>
</dbReference>
<feature type="binding site" evidence="14">
    <location>
        <position position="834"/>
    </location>
    <ligand>
        <name>Mg(2+)</name>
        <dbReference type="ChEBI" id="CHEBI:18420"/>
    </ligand>
</feature>
<dbReference type="InterPro" id="IPR032630">
    <property type="entry name" value="P_typ_ATPase_c"/>
</dbReference>
<evidence type="ECO:0000256" key="3">
    <source>
        <dbReference type="ARBA" id="ARBA00022692"/>
    </source>
</evidence>
<accession>U6GLC3</accession>
<keyword evidence="6 13" id="KW-0067">ATP-binding</keyword>
<feature type="compositionally biased region" description="Basic residues" evidence="16">
    <location>
        <begin position="1175"/>
        <end position="1185"/>
    </location>
</feature>
<evidence type="ECO:0000259" key="18">
    <source>
        <dbReference type="Pfam" id="PF16212"/>
    </source>
</evidence>
<dbReference type="Proteomes" id="UP000018050">
    <property type="component" value="Unassembled WGS sequence"/>
</dbReference>
<dbReference type="Pfam" id="PF16209">
    <property type="entry name" value="PhoLip_ATPase_N"/>
    <property type="match status" value="1"/>
</dbReference>
<evidence type="ECO:0000256" key="7">
    <source>
        <dbReference type="ARBA" id="ARBA00022842"/>
    </source>
</evidence>
<feature type="transmembrane region" description="Helical" evidence="15">
    <location>
        <begin position="1007"/>
        <end position="1028"/>
    </location>
</feature>
<dbReference type="SFLD" id="SFLDG00002">
    <property type="entry name" value="C1.7:_P-type_atpase_like"/>
    <property type="match status" value="1"/>
</dbReference>
<feature type="domain" description="P-type ATPase N-terminal" evidence="17">
    <location>
        <begin position="19"/>
        <end position="80"/>
    </location>
</feature>
<feature type="compositionally biased region" description="Low complexity" evidence="16">
    <location>
        <begin position="186"/>
        <end position="196"/>
    </location>
</feature>
<feature type="binding site" evidence="13">
    <location>
        <position position="356"/>
    </location>
    <ligand>
        <name>ATP</name>
        <dbReference type="ChEBI" id="CHEBI:30616"/>
    </ligand>
</feature>
<feature type="binding site" evidence="14">
    <location>
        <position position="356"/>
    </location>
    <ligand>
        <name>Mg(2+)</name>
        <dbReference type="ChEBI" id="CHEBI:18420"/>
    </ligand>
</feature>
<dbReference type="Gene3D" id="2.70.150.10">
    <property type="entry name" value="Calcium-transporting ATPase, cytoplasmic transduction domain A"/>
    <property type="match status" value="1"/>
</dbReference>
<dbReference type="Gene3D" id="3.40.50.1000">
    <property type="entry name" value="HAD superfamily/HAD-like"/>
    <property type="match status" value="1"/>
</dbReference>
<evidence type="ECO:0000259" key="17">
    <source>
        <dbReference type="Pfam" id="PF16209"/>
    </source>
</evidence>
<dbReference type="PROSITE" id="PS00154">
    <property type="entry name" value="ATPASE_E1_E2"/>
    <property type="match status" value="1"/>
</dbReference>
<evidence type="ECO:0000256" key="14">
    <source>
        <dbReference type="PIRSR" id="PIRSR606539-3"/>
    </source>
</evidence>
<dbReference type="EMBL" id="HG671018">
    <property type="protein sequence ID" value="CDI79409.1"/>
    <property type="molecule type" value="Genomic_DNA"/>
</dbReference>
<evidence type="ECO:0000256" key="2">
    <source>
        <dbReference type="ARBA" id="ARBA00008109"/>
    </source>
</evidence>
<reference evidence="19" key="2">
    <citation type="submission" date="2013-10" db="EMBL/GenBank/DDBJ databases">
        <authorList>
            <person name="Aslett M."/>
        </authorList>
    </citation>
    <scope>NUCLEOTIDE SEQUENCE</scope>
    <source>
        <strain evidence="19">Houghton</strain>
    </source>
</reference>
<dbReference type="GeneID" id="25272365"/>
<evidence type="ECO:0000256" key="8">
    <source>
        <dbReference type="ARBA" id="ARBA00022967"/>
    </source>
</evidence>
<feature type="binding site" evidence="13">
    <location>
        <position position="465"/>
    </location>
    <ligand>
        <name>ATP</name>
        <dbReference type="ChEBI" id="CHEBI:30616"/>
    </ligand>
</feature>
<gene>
    <name evidence="19" type="ORF">EAH_00042950</name>
</gene>
<dbReference type="PANTHER" id="PTHR24092">
    <property type="entry name" value="PROBABLE PHOSPHOLIPID-TRANSPORTING ATPASE"/>
    <property type="match status" value="1"/>
</dbReference>
<dbReference type="InterPro" id="IPR006539">
    <property type="entry name" value="P-type_ATPase_IV"/>
</dbReference>
<feature type="compositionally biased region" description="Low complexity" evidence="16">
    <location>
        <begin position="1186"/>
        <end position="1200"/>
    </location>
</feature>
<feature type="binding site" evidence="13">
    <location>
        <position position="610"/>
    </location>
    <ligand>
        <name>ATP</name>
        <dbReference type="ChEBI" id="CHEBI:30616"/>
    </ligand>
</feature>
<comment type="cofactor">
    <cofactor evidence="14">
        <name>Mg(2+)</name>
        <dbReference type="ChEBI" id="CHEBI:18420"/>
    </cofactor>
</comment>
<feature type="compositionally biased region" description="Low complexity" evidence="16">
    <location>
        <begin position="745"/>
        <end position="768"/>
    </location>
</feature>
<feature type="transmembrane region" description="Helical" evidence="15">
    <location>
        <begin position="920"/>
        <end position="940"/>
    </location>
</feature>
<reference evidence="19" key="1">
    <citation type="submission" date="2013-10" db="EMBL/GenBank/DDBJ databases">
        <title>Genomic analysis of the causative agents of coccidiosis in chickens.</title>
        <authorList>
            <person name="Reid A.J."/>
            <person name="Blake D."/>
            <person name="Billington K."/>
            <person name="Browne H."/>
            <person name="Dunn M."/>
            <person name="Hung S."/>
            <person name="Kawahara F."/>
            <person name="Miranda-Saavedra D."/>
            <person name="Mourier T."/>
            <person name="Nagra H."/>
            <person name="Otto T.D."/>
            <person name="Rawlings N."/>
            <person name="Sanchez A."/>
            <person name="Sanders M."/>
            <person name="Subramaniam C."/>
            <person name="Tay Y."/>
            <person name="Dear P."/>
            <person name="Doerig C."/>
            <person name="Gruber A."/>
            <person name="Parkinson J."/>
            <person name="Shirley M."/>
            <person name="Wan K.L."/>
            <person name="Berriman M."/>
            <person name="Tomley F."/>
            <person name="Pain A."/>
        </authorList>
    </citation>
    <scope>NUCLEOTIDE SEQUENCE</scope>
    <source>
        <strain evidence="19">Houghton</strain>
    </source>
</reference>
<feature type="region of interest" description="Disordered" evidence="16">
    <location>
        <begin position="741"/>
        <end position="769"/>
    </location>
</feature>
<dbReference type="GO" id="GO:0140326">
    <property type="term" value="F:ATPase-coupled intramembrane lipid transporter activity"/>
    <property type="evidence" value="ECO:0007669"/>
    <property type="project" value="UniProtKB-EC"/>
</dbReference>
<feature type="binding site" evidence="13">
    <location>
        <position position="692"/>
    </location>
    <ligand>
        <name>ATP</name>
        <dbReference type="ChEBI" id="CHEBI:30616"/>
    </ligand>
</feature>
<evidence type="ECO:0000256" key="13">
    <source>
        <dbReference type="PIRSR" id="PIRSR606539-2"/>
    </source>
</evidence>
<evidence type="ECO:0000256" key="15">
    <source>
        <dbReference type="RuleBase" id="RU362033"/>
    </source>
</evidence>
<dbReference type="NCBIfam" id="TIGR01652">
    <property type="entry name" value="ATPase-Plipid"/>
    <property type="match status" value="1"/>
</dbReference>
<feature type="binding site" evidence="13">
    <location>
        <position position="355"/>
    </location>
    <ligand>
        <name>ATP</name>
        <dbReference type="ChEBI" id="CHEBI:30616"/>
    </ligand>
</feature>
<feature type="compositionally biased region" description="Low complexity" evidence="16">
    <location>
        <begin position="529"/>
        <end position="564"/>
    </location>
</feature>
<dbReference type="SUPFAM" id="SSF81653">
    <property type="entry name" value="Calcium ATPase, transduction domain A"/>
    <property type="match status" value="1"/>
</dbReference>
<evidence type="ECO:0000256" key="6">
    <source>
        <dbReference type="ARBA" id="ARBA00022840"/>
    </source>
</evidence>
<feature type="transmembrane region" description="Helical" evidence="15">
    <location>
        <begin position="887"/>
        <end position="908"/>
    </location>
</feature>
<keyword evidence="9 15" id="KW-1133">Transmembrane helix</keyword>
<dbReference type="NCBIfam" id="TIGR01494">
    <property type="entry name" value="ATPase_P-type"/>
    <property type="match status" value="1"/>
</dbReference>
<keyword evidence="10 15" id="KW-0472">Membrane</keyword>
<dbReference type="SFLD" id="SFLDS00003">
    <property type="entry name" value="Haloacid_Dehalogenase"/>
    <property type="match status" value="1"/>
</dbReference>
<dbReference type="Pfam" id="PF13246">
    <property type="entry name" value="Cation_ATPase"/>
    <property type="match status" value="1"/>
</dbReference>
<dbReference type="Gene3D" id="3.40.1110.10">
    <property type="entry name" value="Calcium-transporting ATPase, cytoplasmic domain N"/>
    <property type="match status" value="1"/>
</dbReference>
<keyword evidence="4 14" id="KW-0479">Metal-binding</keyword>
<keyword evidence="7 14" id="KW-0460">Magnesium</keyword>
<feature type="binding site" evidence="13">
    <location>
        <position position="690"/>
    </location>
    <ligand>
        <name>ATP</name>
        <dbReference type="ChEBI" id="CHEBI:30616"/>
    </ligand>
</feature>
<comment type="subcellular location">
    <subcellularLocation>
        <location evidence="1 15">Membrane</location>
        <topology evidence="1 15">Multi-pass membrane protein</topology>
    </subcellularLocation>
</comment>
<dbReference type="GO" id="GO:0016887">
    <property type="term" value="F:ATP hydrolysis activity"/>
    <property type="evidence" value="ECO:0007669"/>
    <property type="project" value="InterPro"/>
</dbReference>
<dbReference type="InterPro" id="IPR023214">
    <property type="entry name" value="HAD_sf"/>
</dbReference>
<keyword evidence="8 15" id="KW-1278">Translocase</keyword>
<name>U6GLC3_EIMAC</name>
<evidence type="ECO:0000256" key="4">
    <source>
        <dbReference type="ARBA" id="ARBA00022723"/>
    </source>
</evidence>
<feature type="binding site" evidence="13">
    <location>
        <position position="691"/>
    </location>
    <ligand>
        <name>ATP</name>
        <dbReference type="ChEBI" id="CHEBI:30616"/>
    </ligand>
</feature>
<dbReference type="VEuPathDB" id="ToxoDB:EAH_00042950"/>
<dbReference type="Pfam" id="PF16212">
    <property type="entry name" value="PhoLip_ATPase_C"/>
    <property type="match status" value="1"/>
</dbReference>
<evidence type="ECO:0000256" key="16">
    <source>
        <dbReference type="SAM" id="MobiDB-lite"/>
    </source>
</evidence>
<keyword evidence="3 15" id="KW-0812">Transmembrane</keyword>
<dbReference type="OrthoDB" id="377733at2759"/>
<comment type="similarity">
    <text evidence="2 15">Belongs to the cation transport ATPase (P-type) (TC 3.A.3) family. Type IV subfamily.</text>
</comment>
<organism evidence="19 20">
    <name type="scientific">Eimeria acervulina</name>
    <name type="common">Coccidian parasite</name>
    <dbReference type="NCBI Taxonomy" id="5801"/>
    <lineage>
        <taxon>Eukaryota</taxon>
        <taxon>Sar</taxon>
        <taxon>Alveolata</taxon>
        <taxon>Apicomplexa</taxon>
        <taxon>Conoidasida</taxon>
        <taxon>Coccidia</taxon>
        <taxon>Eucoccidiorida</taxon>
        <taxon>Eimeriorina</taxon>
        <taxon>Eimeriidae</taxon>
        <taxon>Eimeria</taxon>
    </lineage>
</organism>
<evidence type="ECO:0000256" key="1">
    <source>
        <dbReference type="ARBA" id="ARBA00004141"/>
    </source>
</evidence>
<feature type="binding site" evidence="13">
    <location>
        <position position="354"/>
    </location>
    <ligand>
        <name>ATP</name>
        <dbReference type="ChEBI" id="CHEBI:30616"/>
    </ligand>
</feature>
<evidence type="ECO:0000313" key="19">
    <source>
        <dbReference type="EMBL" id="CDI79409.1"/>
    </source>
</evidence>
<feature type="binding site" evidence="14">
    <location>
        <position position="830"/>
    </location>
    <ligand>
        <name>Mg(2+)</name>
        <dbReference type="ChEBI" id="CHEBI:18420"/>
    </ligand>
</feature>
<feature type="region of interest" description="Disordered" evidence="16">
    <location>
        <begin position="122"/>
        <end position="206"/>
    </location>
</feature>
<evidence type="ECO:0000256" key="9">
    <source>
        <dbReference type="ARBA" id="ARBA00022989"/>
    </source>
</evidence>
<dbReference type="SUPFAM" id="SSF81665">
    <property type="entry name" value="Calcium ATPase, transmembrane domain M"/>
    <property type="match status" value="1"/>
</dbReference>
<feature type="region of interest" description="Disordered" evidence="16">
    <location>
        <begin position="1158"/>
        <end position="1218"/>
    </location>
</feature>
<evidence type="ECO:0000256" key="12">
    <source>
        <dbReference type="PIRSR" id="PIRSR606539-1"/>
    </source>
</evidence>
<dbReference type="GO" id="GO:0005524">
    <property type="term" value="F:ATP binding"/>
    <property type="evidence" value="ECO:0007669"/>
    <property type="project" value="UniProtKB-UniRule"/>
</dbReference>
<dbReference type="EC" id="7.6.2.1" evidence="15"/>
<comment type="caution">
    <text evidence="15">Lacks conserved residue(s) required for the propagation of feature annotation.</text>
</comment>
<feature type="binding site" evidence="13">
    <location>
        <position position="833"/>
    </location>
    <ligand>
        <name>ATP</name>
        <dbReference type="ChEBI" id="CHEBI:30616"/>
    </ligand>
</feature>